<organism evidence="2 3">
    <name type="scientific">Chelonia mydas</name>
    <name type="common">Green sea-turtle</name>
    <name type="synonym">Chelonia agassizi</name>
    <dbReference type="NCBI Taxonomy" id="8469"/>
    <lineage>
        <taxon>Eukaryota</taxon>
        <taxon>Metazoa</taxon>
        <taxon>Chordata</taxon>
        <taxon>Craniata</taxon>
        <taxon>Vertebrata</taxon>
        <taxon>Euteleostomi</taxon>
        <taxon>Archelosauria</taxon>
        <taxon>Testudinata</taxon>
        <taxon>Testudines</taxon>
        <taxon>Cryptodira</taxon>
        <taxon>Durocryptodira</taxon>
        <taxon>Americhelydia</taxon>
        <taxon>Chelonioidea</taxon>
        <taxon>Cheloniidae</taxon>
        <taxon>Chelonia</taxon>
    </lineage>
</organism>
<keyword evidence="1" id="KW-0732">Signal</keyword>
<evidence type="ECO:0000313" key="3">
    <source>
        <dbReference type="Proteomes" id="UP000031443"/>
    </source>
</evidence>
<name>M7BYJ4_CHEMY</name>
<feature type="chain" id="PRO_5004080489" description="Secreted protein" evidence="1">
    <location>
        <begin position="19"/>
        <end position="79"/>
    </location>
</feature>
<proteinExistence type="predicted"/>
<feature type="signal peptide" evidence="1">
    <location>
        <begin position="1"/>
        <end position="18"/>
    </location>
</feature>
<dbReference type="Proteomes" id="UP000031443">
    <property type="component" value="Unassembled WGS sequence"/>
</dbReference>
<evidence type="ECO:0000313" key="2">
    <source>
        <dbReference type="EMBL" id="EMP40925.1"/>
    </source>
</evidence>
<protein>
    <recommendedName>
        <fullName evidence="4">Secreted protein</fullName>
    </recommendedName>
</protein>
<sequence>MATAPLSAPLLLLALVEFQSRQQSDRGSIYRVYTRHDKSIPDRAITTHDPPIRRIEFDTPDIAIRPPADTVSKCSIDFC</sequence>
<accession>M7BYJ4</accession>
<evidence type="ECO:0008006" key="4">
    <source>
        <dbReference type="Google" id="ProtNLM"/>
    </source>
</evidence>
<dbReference type="EMBL" id="KB500846">
    <property type="protein sequence ID" value="EMP40925.1"/>
    <property type="molecule type" value="Genomic_DNA"/>
</dbReference>
<dbReference type="AlphaFoldDB" id="M7BYJ4"/>
<gene>
    <name evidence="2" type="ORF">UY3_01741</name>
</gene>
<keyword evidence="3" id="KW-1185">Reference proteome</keyword>
<reference evidence="3" key="1">
    <citation type="journal article" date="2013" name="Nat. Genet.">
        <title>The draft genomes of soft-shell turtle and green sea turtle yield insights into the development and evolution of the turtle-specific body plan.</title>
        <authorList>
            <person name="Wang Z."/>
            <person name="Pascual-Anaya J."/>
            <person name="Zadissa A."/>
            <person name="Li W."/>
            <person name="Niimura Y."/>
            <person name="Huang Z."/>
            <person name="Li C."/>
            <person name="White S."/>
            <person name="Xiong Z."/>
            <person name="Fang D."/>
            <person name="Wang B."/>
            <person name="Ming Y."/>
            <person name="Chen Y."/>
            <person name="Zheng Y."/>
            <person name="Kuraku S."/>
            <person name="Pignatelli M."/>
            <person name="Herrero J."/>
            <person name="Beal K."/>
            <person name="Nozawa M."/>
            <person name="Li Q."/>
            <person name="Wang J."/>
            <person name="Zhang H."/>
            <person name="Yu L."/>
            <person name="Shigenobu S."/>
            <person name="Wang J."/>
            <person name="Liu J."/>
            <person name="Flicek P."/>
            <person name="Searle S."/>
            <person name="Wang J."/>
            <person name="Kuratani S."/>
            <person name="Yin Y."/>
            <person name="Aken B."/>
            <person name="Zhang G."/>
            <person name="Irie N."/>
        </authorList>
    </citation>
    <scope>NUCLEOTIDE SEQUENCE [LARGE SCALE GENOMIC DNA]</scope>
</reference>
<evidence type="ECO:0000256" key="1">
    <source>
        <dbReference type="SAM" id="SignalP"/>
    </source>
</evidence>